<sequence>MIDAEADKVARWRANRRRMVRDLQQQIDALLDRAEGGSLETLSPDVDALAVSRALQLLTDAAAGDTSALHRLTAVGSSADSSSRRPEELASLQERIAQLEAHVGELADVAQTRSAQITGLQQELDAYRPLGTAEEVQTASDRWRAIAEVLFRLLADSERVYAQYEAVLGPRLSAEDASADTVVDLARHPLAIIASAEFQSLLRPTDSSGGGRSLLRVFDEPALATLHESLRVAGRLSPIRLFGVSSIDQLSSNASSATTTANGYADPGDVPAMDGDRSESDDFDALLTPSRSNKRCRLRQGGRPNKQQRGSASGGGVVAPSPSPAPSPKVIVLSGSDQSESSEESDVDMGSDDGETLSLVVLAQSSRKKHNINMPTTQSKLVKARDAELRRFKLNDEAHGSSRPWPFSDPRRRDTPDSVAQLAAFPWQLGLFRDEVLAPKTSEYSKFVTAATHRYPTMDEIDAFYATQPWKRILRHVEPTLSDEDVAHFSTMFKNAKALYQRHAQALWERSHYFLPADDAPSGKPGVRSRRAVFLDRRRKRNSDLTPVWLGHLELLLGAIVASDSDVDTLLDP</sequence>
<evidence type="ECO:0000313" key="2">
    <source>
        <dbReference type="EMBL" id="KAJ0391164.1"/>
    </source>
</evidence>
<dbReference type="Proteomes" id="UP001209570">
    <property type="component" value="Unassembled WGS sequence"/>
</dbReference>
<keyword evidence="3" id="KW-1185">Reference proteome</keyword>
<gene>
    <name evidence="2" type="ORF">P43SY_010538</name>
</gene>
<dbReference type="EMBL" id="JAKCXM010001262">
    <property type="protein sequence ID" value="KAJ0391164.1"/>
    <property type="molecule type" value="Genomic_DNA"/>
</dbReference>
<evidence type="ECO:0000256" key="1">
    <source>
        <dbReference type="SAM" id="MobiDB-lite"/>
    </source>
</evidence>
<protein>
    <submittedName>
        <fullName evidence="2">Uncharacterized protein</fullName>
    </submittedName>
</protein>
<name>A0AAD5Q4W0_PYTIN</name>
<organism evidence="2 3">
    <name type="scientific">Pythium insidiosum</name>
    <name type="common">Pythiosis disease agent</name>
    <dbReference type="NCBI Taxonomy" id="114742"/>
    <lineage>
        <taxon>Eukaryota</taxon>
        <taxon>Sar</taxon>
        <taxon>Stramenopiles</taxon>
        <taxon>Oomycota</taxon>
        <taxon>Peronosporomycetes</taxon>
        <taxon>Pythiales</taxon>
        <taxon>Pythiaceae</taxon>
        <taxon>Pythium</taxon>
    </lineage>
</organism>
<feature type="compositionally biased region" description="Acidic residues" evidence="1">
    <location>
        <begin position="340"/>
        <end position="353"/>
    </location>
</feature>
<evidence type="ECO:0000313" key="3">
    <source>
        <dbReference type="Proteomes" id="UP001209570"/>
    </source>
</evidence>
<reference evidence="2" key="1">
    <citation type="submission" date="2021-12" db="EMBL/GenBank/DDBJ databases">
        <title>Prjna785345.</title>
        <authorList>
            <person name="Rujirawat T."/>
            <person name="Krajaejun T."/>
        </authorList>
    </citation>
    <scope>NUCLEOTIDE SEQUENCE</scope>
    <source>
        <strain evidence="2">Pi057C3</strain>
    </source>
</reference>
<accession>A0AAD5Q4W0</accession>
<feature type="region of interest" description="Disordered" evidence="1">
    <location>
        <begin position="394"/>
        <end position="414"/>
    </location>
</feature>
<comment type="caution">
    <text evidence="2">The sequence shown here is derived from an EMBL/GenBank/DDBJ whole genome shotgun (WGS) entry which is preliminary data.</text>
</comment>
<dbReference type="AlphaFoldDB" id="A0AAD5Q4W0"/>
<proteinExistence type="predicted"/>
<feature type="region of interest" description="Disordered" evidence="1">
    <location>
        <begin position="254"/>
        <end position="353"/>
    </location>
</feature>